<evidence type="ECO:0000313" key="1">
    <source>
        <dbReference type="EMBL" id="MDM5437205.1"/>
    </source>
</evidence>
<dbReference type="RefSeq" id="WP_289358074.1">
    <property type="nucleotide sequence ID" value="NZ_JAUCFG010000002.1"/>
</dbReference>
<proteinExistence type="predicted"/>
<keyword evidence="2" id="KW-1185">Reference proteome</keyword>
<evidence type="ECO:0008006" key="3">
    <source>
        <dbReference type="Google" id="ProtNLM"/>
    </source>
</evidence>
<name>A0ABT7R2P7_9BACI</name>
<dbReference type="EMBL" id="JAUCFG010000002">
    <property type="protein sequence ID" value="MDM5437205.1"/>
    <property type="molecule type" value="Genomic_DNA"/>
</dbReference>
<comment type="caution">
    <text evidence="1">The sequence shown here is derived from an EMBL/GenBank/DDBJ whole genome shotgun (WGS) entry which is preliminary data.</text>
</comment>
<protein>
    <recommendedName>
        <fullName evidence="3">Group-specific protein</fullName>
    </recommendedName>
</protein>
<organism evidence="1 2">
    <name type="scientific">Bacillus hominis</name>
    <dbReference type="NCBI Taxonomy" id="2817478"/>
    <lineage>
        <taxon>Bacteria</taxon>
        <taxon>Bacillati</taxon>
        <taxon>Bacillota</taxon>
        <taxon>Bacilli</taxon>
        <taxon>Bacillales</taxon>
        <taxon>Bacillaceae</taxon>
        <taxon>Bacillus</taxon>
        <taxon>Bacillus cereus group</taxon>
    </lineage>
</organism>
<accession>A0ABT7R2P7</accession>
<dbReference type="Proteomes" id="UP001224139">
    <property type="component" value="Unassembled WGS sequence"/>
</dbReference>
<sequence>MYPTLQYFLKSYCTLSIHENEIVSVMEEFIEQEENETVTKLRDELLYMKKKNAWEEACVLAARQGNRIWSLEETQDHLGDFLLLLQKKKA</sequence>
<gene>
    <name evidence="1" type="ORF">QUG02_03370</name>
</gene>
<reference evidence="1 2" key="1">
    <citation type="submission" date="2023-06" db="EMBL/GenBank/DDBJ databases">
        <title>Comparative genomics of Bacillaceae isolates and their secondary metabolite potential.</title>
        <authorList>
            <person name="Song L."/>
            <person name="Nielsen L.J."/>
            <person name="Mohite O."/>
            <person name="Xu X."/>
            <person name="Weber T."/>
            <person name="Kovacs A.T."/>
        </authorList>
    </citation>
    <scope>NUCLEOTIDE SEQUENCE [LARGE SCALE GENOMIC DNA]</scope>
    <source>
        <strain evidence="1 2">DX2.1</strain>
    </source>
</reference>
<evidence type="ECO:0000313" key="2">
    <source>
        <dbReference type="Proteomes" id="UP001224139"/>
    </source>
</evidence>